<organism evidence="2 3">
    <name type="scientific">Lophiotrema nucula</name>
    <dbReference type="NCBI Taxonomy" id="690887"/>
    <lineage>
        <taxon>Eukaryota</taxon>
        <taxon>Fungi</taxon>
        <taxon>Dikarya</taxon>
        <taxon>Ascomycota</taxon>
        <taxon>Pezizomycotina</taxon>
        <taxon>Dothideomycetes</taxon>
        <taxon>Pleosporomycetidae</taxon>
        <taxon>Pleosporales</taxon>
        <taxon>Lophiotremataceae</taxon>
        <taxon>Lophiotrema</taxon>
    </lineage>
</organism>
<dbReference type="Proteomes" id="UP000799770">
    <property type="component" value="Unassembled WGS sequence"/>
</dbReference>
<proteinExistence type="predicted"/>
<reference evidence="2" key="1">
    <citation type="journal article" date="2020" name="Stud. Mycol.">
        <title>101 Dothideomycetes genomes: a test case for predicting lifestyles and emergence of pathogens.</title>
        <authorList>
            <person name="Haridas S."/>
            <person name="Albert R."/>
            <person name="Binder M."/>
            <person name="Bloem J."/>
            <person name="Labutti K."/>
            <person name="Salamov A."/>
            <person name="Andreopoulos B."/>
            <person name="Baker S."/>
            <person name="Barry K."/>
            <person name="Bills G."/>
            <person name="Bluhm B."/>
            <person name="Cannon C."/>
            <person name="Castanera R."/>
            <person name="Culley D."/>
            <person name="Daum C."/>
            <person name="Ezra D."/>
            <person name="Gonzalez J."/>
            <person name="Henrissat B."/>
            <person name="Kuo A."/>
            <person name="Liang C."/>
            <person name="Lipzen A."/>
            <person name="Lutzoni F."/>
            <person name="Magnuson J."/>
            <person name="Mondo S."/>
            <person name="Nolan M."/>
            <person name="Ohm R."/>
            <person name="Pangilinan J."/>
            <person name="Park H.-J."/>
            <person name="Ramirez L."/>
            <person name="Alfaro M."/>
            <person name="Sun H."/>
            <person name="Tritt A."/>
            <person name="Yoshinaga Y."/>
            <person name="Zwiers L.-H."/>
            <person name="Turgeon B."/>
            <person name="Goodwin S."/>
            <person name="Spatafora J."/>
            <person name="Crous P."/>
            <person name="Grigoriev I."/>
        </authorList>
    </citation>
    <scope>NUCLEOTIDE SEQUENCE</scope>
    <source>
        <strain evidence="2">CBS 627.86</strain>
    </source>
</reference>
<keyword evidence="1" id="KW-0812">Transmembrane</keyword>
<keyword evidence="3" id="KW-1185">Reference proteome</keyword>
<name>A0A6A5YMT6_9PLEO</name>
<keyword evidence="1" id="KW-0472">Membrane</keyword>
<gene>
    <name evidence="2" type="ORF">BDV96DRAFT_587541</name>
</gene>
<evidence type="ECO:0000313" key="3">
    <source>
        <dbReference type="Proteomes" id="UP000799770"/>
    </source>
</evidence>
<sequence>MASSEAIKTLSAIATADQDPITHSKDTVWSKEAVISLSTIFIMVLLSILGFLGKTWVIRKTGRIRSDDVEEGSPPRHLMRPQNIEAWEQRDIKSIRRHQQDTYSAIVRIGRRKVRETVTY</sequence>
<dbReference type="AlphaFoldDB" id="A0A6A5YMT6"/>
<evidence type="ECO:0000313" key="2">
    <source>
        <dbReference type="EMBL" id="KAF2108300.1"/>
    </source>
</evidence>
<feature type="transmembrane region" description="Helical" evidence="1">
    <location>
        <begin position="33"/>
        <end position="53"/>
    </location>
</feature>
<dbReference type="EMBL" id="ML977348">
    <property type="protein sequence ID" value="KAF2108300.1"/>
    <property type="molecule type" value="Genomic_DNA"/>
</dbReference>
<keyword evidence="1" id="KW-1133">Transmembrane helix</keyword>
<protein>
    <submittedName>
        <fullName evidence="2">Uncharacterized protein</fullName>
    </submittedName>
</protein>
<evidence type="ECO:0000256" key="1">
    <source>
        <dbReference type="SAM" id="Phobius"/>
    </source>
</evidence>
<dbReference type="OrthoDB" id="3794897at2759"/>
<accession>A0A6A5YMT6</accession>